<feature type="compositionally biased region" description="Low complexity" evidence="1">
    <location>
        <begin position="70"/>
        <end position="115"/>
    </location>
</feature>
<sequence>MTDQPAKPENAPDGDETSGTETHAAEASAAATHGDEAPKGYEPPSYVPPAPQSGDNPYGSRPFAAPSEHGSYGQSEQYGQQAPYGQQDQYSQPQAPYAQQPGGPGPYSQPSNPYGQPASPYAQPSQGQYGQPASPYGQPAYYGMPVEPKGLSIASMCCGIAVFVGLGFFVLPQIAAVILGHMGLKKEPAGKGMAIAGLVMGYLGIAGAVLFWVFIAIFAASASRYNYNY</sequence>
<feature type="compositionally biased region" description="Low complexity" evidence="1">
    <location>
        <begin position="19"/>
        <end position="32"/>
    </location>
</feature>
<feature type="region of interest" description="Disordered" evidence="1">
    <location>
        <begin position="1"/>
        <end position="132"/>
    </location>
</feature>
<keyword evidence="2" id="KW-1133">Transmembrane helix</keyword>
<evidence type="ECO:0000313" key="4">
    <source>
        <dbReference type="EMBL" id="TDF97421.1"/>
    </source>
</evidence>
<evidence type="ECO:0000256" key="1">
    <source>
        <dbReference type="SAM" id="MobiDB-lite"/>
    </source>
</evidence>
<accession>A0A4R5KP27</accession>
<protein>
    <submittedName>
        <fullName evidence="4">DUF4190 domain-containing protein</fullName>
    </submittedName>
</protein>
<keyword evidence="2" id="KW-0472">Membrane</keyword>
<dbReference type="OrthoDB" id="4794509at2"/>
<dbReference type="RefSeq" id="WP_133203829.1">
    <property type="nucleotide sequence ID" value="NZ_SMRU01000008.1"/>
</dbReference>
<dbReference type="EMBL" id="SMRU01000008">
    <property type="protein sequence ID" value="TDF97421.1"/>
    <property type="molecule type" value="Genomic_DNA"/>
</dbReference>
<evidence type="ECO:0000259" key="3">
    <source>
        <dbReference type="Pfam" id="PF13828"/>
    </source>
</evidence>
<dbReference type="Proteomes" id="UP000295511">
    <property type="component" value="Unassembled WGS sequence"/>
</dbReference>
<comment type="caution">
    <text evidence="4">The sequence shown here is derived from an EMBL/GenBank/DDBJ whole genome shotgun (WGS) entry which is preliminary data.</text>
</comment>
<organism evidence="4 5">
    <name type="scientific">Arthrobacter terricola</name>
    <dbReference type="NCBI Taxonomy" id="2547396"/>
    <lineage>
        <taxon>Bacteria</taxon>
        <taxon>Bacillati</taxon>
        <taxon>Actinomycetota</taxon>
        <taxon>Actinomycetes</taxon>
        <taxon>Micrococcales</taxon>
        <taxon>Micrococcaceae</taxon>
        <taxon>Arthrobacter</taxon>
    </lineage>
</organism>
<evidence type="ECO:0000256" key="2">
    <source>
        <dbReference type="SAM" id="Phobius"/>
    </source>
</evidence>
<feature type="compositionally biased region" description="Polar residues" evidence="1">
    <location>
        <begin position="122"/>
        <end position="131"/>
    </location>
</feature>
<dbReference type="Pfam" id="PF13828">
    <property type="entry name" value="DUF4190"/>
    <property type="match status" value="1"/>
</dbReference>
<feature type="transmembrane region" description="Helical" evidence="2">
    <location>
        <begin position="194"/>
        <end position="220"/>
    </location>
</feature>
<proteinExistence type="predicted"/>
<dbReference type="InterPro" id="IPR025241">
    <property type="entry name" value="DUF4190"/>
</dbReference>
<keyword evidence="2" id="KW-0812">Transmembrane</keyword>
<name>A0A4R5KP27_9MICC</name>
<feature type="transmembrane region" description="Helical" evidence="2">
    <location>
        <begin position="160"/>
        <end position="182"/>
    </location>
</feature>
<reference evidence="4 5" key="1">
    <citation type="submission" date="2019-03" db="EMBL/GenBank/DDBJ databases">
        <title>Whole genome sequence of Arthrobacter sp JH1-1.</title>
        <authorList>
            <person name="Trinh H.N."/>
        </authorList>
    </citation>
    <scope>NUCLEOTIDE SEQUENCE [LARGE SCALE GENOMIC DNA]</scope>
    <source>
        <strain evidence="4 5">JH1-1</strain>
    </source>
</reference>
<keyword evidence="5" id="KW-1185">Reference proteome</keyword>
<gene>
    <name evidence="4" type="ORF">E1809_08705</name>
</gene>
<evidence type="ECO:0000313" key="5">
    <source>
        <dbReference type="Proteomes" id="UP000295511"/>
    </source>
</evidence>
<feature type="domain" description="DUF4190" evidence="3">
    <location>
        <begin position="151"/>
        <end position="211"/>
    </location>
</feature>
<dbReference type="AlphaFoldDB" id="A0A4R5KP27"/>